<dbReference type="SUPFAM" id="SSF50249">
    <property type="entry name" value="Nucleic acid-binding proteins"/>
    <property type="match status" value="1"/>
</dbReference>
<dbReference type="NCBIfam" id="TIGR03635">
    <property type="entry name" value="uS17_bact"/>
    <property type="match status" value="1"/>
</dbReference>
<dbReference type="PANTHER" id="PTHR10744:SF1">
    <property type="entry name" value="SMALL RIBOSOMAL SUBUNIT PROTEIN US17M"/>
    <property type="match status" value="1"/>
</dbReference>
<evidence type="ECO:0000256" key="3">
    <source>
        <dbReference type="ARBA" id="ARBA00022884"/>
    </source>
</evidence>
<protein>
    <recommendedName>
        <fullName evidence="6">Small ribosomal subunit protein uS17</fullName>
    </recommendedName>
</protein>
<keyword evidence="3 6" id="KW-0694">RNA-binding</keyword>
<evidence type="ECO:0000256" key="5">
    <source>
        <dbReference type="ARBA" id="ARBA00023274"/>
    </source>
</evidence>
<accession>A0A1G2H2W3</accession>
<dbReference type="GO" id="GO:0019843">
    <property type="term" value="F:rRNA binding"/>
    <property type="evidence" value="ECO:0007669"/>
    <property type="project" value="UniProtKB-UniRule"/>
</dbReference>
<dbReference type="PANTHER" id="PTHR10744">
    <property type="entry name" value="40S RIBOSOMAL PROTEIN S11 FAMILY MEMBER"/>
    <property type="match status" value="1"/>
</dbReference>
<keyword evidence="5 6" id="KW-0687">Ribonucleoprotein</keyword>
<dbReference type="GO" id="GO:0003735">
    <property type="term" value="F:structural constituent of ribosome"/>
    <property type="evidence" value="ECO:0007669"/>
    <property type="project" value="UniProtKB-UniRule"/>
</dbReference>
<dbReference type="CDD" id="cd00364">
    <property type="entry name" value="Ribosomal_uS17"/>
    <property type="match status" value="1"/>
</dbReference>
<dbReference type="Pfam" id="PF00366">
    <property type="entry name" value="Ribosomal_S17"/>
    <property type="match status" value="1"/>
</dbReference>
<evidence type="ECO:0000256" key="6">
    <source>
        <dbReference type="HAMAP-Rule" id="MF_01345"/>
    </source>
</evidence>
<reference evidence="7 8" key="1">
    <citation type="journal article" date="2016" name="Nat. Commun.">
        <title>Thousands of microbial genomes shed light on interconnected biogeochemical processes in an aquifer system.</title>
        <authorList>
            <person name="Anantharaman K."/>
            <person name="Brown C.T."/>
            <person name="Hug L.A."/>
            <person name="Sharon I."/>
            <person name="Castelle C.J."/>
            <person name="Probst A.J."/>
            <person name="Thomas B.C."/>
            <person name="Singh A."/>
            <person name="Wilkins M.J."/>
            <person name="Karaoz U."/>
            <person name="Brodie E.L."/>
            <person name="Williams K.H."/>
            <person name="Hubbard S.S."/>
            <person name="Banfield J.F."/>
        </authorList>
    </citation>
    <scope>NUCLEOTIDE SEQUENCE [LARGE SCALE GENOMIC DNA]</scope>
</reference>
<comment type="similarity">
    <text evidence="1 6">Belongs to the universal ribosomal protein uS17 family.</text>
</comment>
<evidence type="ECO:0000256" key="4">
    <source>
        <dbReference type="ARBA" id="ARBA00022980"/>
    </source>
</evidence>
<keyword evidence="4 6" id="KW-0689">Ribosomal protein</keyword>
<dbReference type="AlphaFoldDB" id="A0A1G2H2W3"/>
<dbReference type="InterPro" id="IPR019984">
    <property type="entry name" value="Ribosomal_uS17_bact/chlr"/>
</dbReference>
<dbReference type="PRINTS" id="PR00973">
    <property type="entry name" value="RIBOSOMALS17"/>
</dbReference>
<comment type="caution">
    <text evidence="7">The sequence shown here is derived from an EMBL/GenBank/DDBJ whole genome shotgun (WGS) entry which is preliminary data.</text>
</comment>
<proteinExistence type="inferred from homology"/>
<dbReference type="HAMAP" id="MF_01345_B">
    <property type="entry name" value="Ribosomal_uS17_B"/>
    <property type="match status" value="1"/>
</dbReference>
<name>A0A1G2H2W3_9BACT</name>
<dbReference type="GO" id="GO:0022627">
    <property type="term" value="C:cytosolic small ribosomal subunit"/>
    <property type="evidence" value="ECO:0007669"/>
    <property type="project" value="UniProtKB-UniRule"/>
</dbReference>
<comment type="function">
    <text evidence="6">One of the primary rRNA binding proteins, it binds specifically to the 5'-end of 16S ribosomal RNA.</text>
</comment>
<dbReference type="Proteomes" id="UP000177954">
    <property type="component" value="Unassembled WGS sequence"/>
</dbReference>
<keyword evidence="2 6" id="KW-0699">rRNA-binding</keyword>
<dbReference type="InterPro" id="IPR000266">
    <property type="entry name" value="Ribosomal_uS17"/>
</dbReference>
<gene>
    <name evidence="6" type="primary">rpsQ</name>
    <name evidence="7" type="ORF">A3J04_03220</name>
</gene>
<dbReference type="STRING" id="1802129.A3J04_03220"/>
<evidence type="ECO:0000313" key="8">
    <source>
        <dbReference type="Proteomes" id="UP000177954"/>
    </source>
</evidence>
<evidence type="ECO:0000256" key="1">
    <source>
        <dbReference type="ARBA" id="ARBA00010254"/>
    </source>
</evidence>
<dbReference type="Gene3D" id="2.40.50.140">
    <property type="entry name" value="Nucleic acid-binding proteins"/>
    <property type="match status" value="1"/>
</dbReference>
<evidence type="ECO:0000313" key="7">
    <source>
        <dbReference type="EMBL" id="OGZ56803.1"/>
    </source>
</evidence>
<organism evidence="7 8">
    <name type="scientific">Candidatus Ryanbacteria bacterium RIFCSPLOWO2_02_FULL_47_14</name>
    <dbReference type="NCBI Taxonomy" id="1802129"/>
    <lineage>
        <taxon>Bacteria</taxon>
        <taxon>Candidatus Ryaniibacteriota</taxon>
    </lineage>
</organism>
<evidence type="ECO:0000256" key="2">
    <source>
        <dbReference type="ARBA" id="ARBA00022730"/>
    </source>
</evidence>
<sequence>MNEKHPQRLKGTVVSTKMAKTVVVAVTRLKKHPRYKKYFRVTKKYKAHDEQETSKEGDTVILESTRPLSKGKRWKIVMEKEI</sequence>
<dbReference type="NCBIfam" id="NF004123">
    <property type="entry name" value="PRK05610.1"/>
    <property type="match status" value="1"/>
</dbReference>
<comment type="subunit">
    <text evidence="6">Part of the 30S ribosomal subunit.</text>
</comment>
<dbReference type="GO" id="GO:0006412">
    <property type="term" value="P:translation"/>
    <property type="evidence" value="ECO:0007669"/>
    <property type="project" value="UniProtKB-UniRule"/>
</dbReference>
<dbReference type="EMBL" id="MHNZ01000007">
    <property type="protein sequence ID" value="OGZ56803.1"/>
    <property type="molecule type" value="Genomic_DNA"/>
</dbReference>
<dbReference type="InterPro" id="IPR012340">
    <property type="entry name" value="NA-bd_OB-fold"/>
</dbReference>